<dbReference type="Gene3D" id="3.90.215.10">
    <property type="entry name" value="Gamma Fibrinogen, chain A, domain 1"/>
    <property type="match status" value="1"/>
</dbReference>
<dbReference type="InterPro" id="IPR036056">
    <property type="entry name" value="Fibrinogen-like_C"/>
</dbReference>
<dbReference type="InterPro" id="IPR014716">
    <property type="entry name" value="Fibrinogen_a/b/g_C_1"/>
</dbReference>
<dbReference type="InterPro" id="IPR050373">
    <property type="entry name" value="Fibrinogen_C-term_domain"/>
</dbReference>
<dbReference type="PANTHER" id="PTHR19143">
    <property type="entry name" value="FIBRINOGEN/TENASCIN/ANGIOPOEITIN"/>
    <property type="match status" value="1"/>
</dbReference>
<evidence type="ECO:0000259" key="1">
    <source>
        <dbReference type="PROSITE" id="PS51406"/>
    </source>
</evidence>
<evidence type="ECO:0000313" key="3">
    <source>
        <dbReference type="Proteomes" id="UP001283361"/>
    </source>
</evidence>
<dbReference type="SMART" id="SM00186">
    <property type="entry name" value="FBG"/>
    <property type="match status" value="1"/>
</dbReference>
<name>A0AAE1A2P4_9GAST</name>
<accession>A0AAE1A2P4</accession>
<evidence type="ECO:0000313" key="2">
    <source>
        <dbReference type="EMBL" id="KAK3779187.1"/>
    </source>
</evidence>
<dbReference type="AlphaFoldDB" id="A0AAE1A2P4"/>
<dbReference type="GO" id="GO:0005615">
    <property type="term" value="C:extracellular space"/>
    <property type="evidence" value="ECO:0007669"/>
    <property type="project" value="TreeGrafter"/>
</dbReference>
<comment type="caution">
    <text evidence="2">The sequence shown here is derived from an EMBL/GenBank/DDBJ whole genome shotgun (WGS) entry which is preliminary data.</text>
</comment>
<dbReference type="EMBL" id="JAWDGP010002870">
    <property type="protein sequence ID" value="KAK3779187.1"/>
    <property type="molecule type" value="Genomic_DNA"/>
</dbReference>
<proteinExistence type="predicted"/>
<dbReference type="PANTHER" id="PTHR19143:SF458">
    <property type="entry name" value="FIBRINOGEN C-TERMINAL DOMAIN-CONTAINING PROTEIN-RELATED"/>
    <property type="match status" value="1"/>
</dbReference>
<keyword evidence="3" id="KW-1185">Reference proteome</keyword>
<dbReference type="Gene3D" id="4.10.530.10">
    <property type="entry name" value="Gamma-fibrinogen Carboxyl Terminal Fragment, domain 2"/>
    <property type="match status" value="1"/>
</dbReference>
<dbReference type="PROSITE" id="PS51406">
    <property type="entry name" value="FIBRINOGEN_C_2"/>
    <property type="match status" value="1"/>
</dbReference>
<organism evidence="2 3">
    <name type="scientific">Elysia crispata</name>
    <name type="common">lettuce slug</name>
    <dbReference type="NCBI Taxonomy" id="231223"/>
    <lineage>
        <taxon>Eukaryota</taxon>
        <taxon>Metazoa</taxon>
        <taxon>Spiralia</taxon>
        <taxon>Lophotrochozoa</taxon>
        <taxon>Mollusca</taxon>
        <taxon>Gastropoda</taxon>
        <taxon>Heterobranchia</taxon>
        <taxon>Euthyneura</taxon>
        <taxon>Panpulmonata</taxon>
        <taxon>Sacoglossa</taxon>
        <taxon>Placobranchoidea</taxon>
        <taxon>Plakobranchidae</taxon>
        <taxon>Elysia</taxon>
    </lineage>
</organism>
<reference evidence="2" key="1">
    <citation type="journal article" date="2023" name="G3 (Bethesda)">
        <title>A reference genome for the long-term kleptoplast-retaining sea slug Elysia crispata morphotype clarki.</title>
        <authorList>
            <person name="Eastman K.E."/>
            <person name="Pendleton A.L."/>
            <person name="Shaikh M.A."/>
            <person name="Suttiyut T."/>
            <person name="Ogas R."/>
            <person name="Tomko P."/>
            <person name="Gavelis G."/>
            <person name="Widhalm J.R."/>
            <person name="Wisecaver J.H."/>
        </authorList>
    </citation>
    <scope>NUCLEOTIDE SEQUENCE</scope>
    <source>
        <strain evidence="2">ECLA1</strain>
    </source>
</reference>
<gene>
    <name evidence="2" type="ORF">RRG08_035181</name>
</gene>
<feature type="domain" description="Fibrinogen C-terminal" evidence="1">
    <location>
        <begin position="1"/>
        <end position="100"/>
    </location>
</feature>
<sequence>MDLDTLRGDFWLGKRYIHRITSSKSYELRVELVYQRKSCYARHGRFSMSDEENGFRRNVGGYSGTAGDDLAYSSGRKFTTLDRDNDSCHLYYAAHYYGAW</sequence>
<dbReference type="InterPro" id="IPR002181">
    <property type="entry name" value="Fibrinogen_a/b/g_C_dom"/>
</dbReference>
<dbReference type="Proteomes" id="UP001283361">
    <property type="component" value="Unassembled WGS sequence"/>
</dbReference>
<protein>
    <recommendedName>
        <fullName evidence="1">Fibrinogen C-terminal domain-containing protein</fullName>
    </recommendedName>
</protein>
<dbReference type="Pfam" id="PF00147">
    <property type="entry name" value="Fibrinogen_C"/>
    <property type="match status" value="1"/>
</dbReference>
<dbReference type="SUPFAM" id="SSF56496">
    <property type="entry name" value="Fibrinogen C-terminal domain-like"/>
    <property type="match status" value="1"/>
</dbReference>